<keyword evidence="1" id="KW-0812">Transmembrane</keyword>
<dbReference type="GO" id="GO:0008028">
    <property type="term" value="F:monocarboxylic acid transmembrane transporter activity"/>
    <property type="evidence" value="ECO:0007669"/>
    <property type="project" value="TreeGrafter"/>
</dbReference>
<feature type="transmembrane region" description="Helical" evidence="1">
    <location>
        <begin position="97"/>
        <end position="119"/>
    </location>
</feature>
<feature type="transmembrane region" description="Helical" evidence="1">
    <location>
        <begin position="191"/>
        <end position="215"/>
    </location>
</feature>
<dbReference type="Proteomes" id="UP000274756">
    <property type="component" value="Unassembled WGS sequence"/>
</dbReference>
<feature type="transmembrane region" description="Helical" evidence="1">
    <location>
        <begin position="235"/>
        <end position="259"/>
    </location>
</feature>
<accession>A0A3P7QAD0</accession>
<evidence type="ECO:0000256" key="1">
    <source>
        <dbReference type="SAM" id="Phobius"/>
    </source>
</evidence>
<feature type="transmembrane region" description="Helical" evidence="1">
    <location>
        <begin position="57"/>
        <end position="77"/>
    </location>
</feature>
<evidence type="ECO:0000313" key="3">
    <source>
        <dbReference type="Proteomes" id="UP000274756"/>
    </source>
</evidence>
<feature type="transmembrane region" description="Helical" evidence="1">
    <location>
        <begin position="271"/>
        <end position="289"/>
    </location>
</feature>
<gene>
    <name evidence="2" type="ORF">DME_LOCUS9391</name>
</gene>
<dbReference type="SUPFAM" id="SSF103473">
    <property type="entry name" value="MFS general substrate transporter"/>
    <property type="match status" value="1"/>
</dbReference>
<dbReference type="InterPro" id="IPR050327">
    <property type="entry name" value="Proton-linked_MCT"/>
</dbReference>
<evidence type="ECO:0008006" key="4">
    <source>
        <dbReference type="Google" id="ProtNLM"/>
    </source>
</evidence>
<feature type="transmembrane region" description="Helical" evidence="1">
    <location>
        <begin position="330"/>
        <end position="351"/>
    </location>
</feature>
<dbReference type="InterPro" id="IPR011701">
    <property type="entry name" value="MFS"/>
</dbReference>
<dbReference type="Pfam" id="PF07690">
    <property type="entry name" value="MFS_1"/>
    <property type="match status" value="1"/>
</dbReference>
<feature type="transmembrane region" description="Helical" evidence="1">
    <location>
        <begin position="131"/>
        <end position="151"/>
    </location>
</feature>
<organism evidence="2 3">
    <name type="scientific">Dracunculus medinensis</name>
    <name type="common">Guinea worm</name>
    <dbReference type="NCBI Taxonomy" id="318479"/>
    <lineage>
        <taxon>Eukaryota</taxon>
        <taxon>Metazoa</taxon>
        <taxon>Ecdysozoa</taxon>
        <taxon>Nematoda</taxon>
        <taxon>Chromadorea</taxon>
        <taxon>Rhabditida</taxon>
        <taxon>Spirurina</taxon>
        <taxon>Dracunculoidea</taxon>
        <taxon>Dracunculidae</taxon>
        <taxon>Dracunculus</taxon>
    </lineage>
</organism>
<dbReference type="InterPro" id="IPR036259">
    <property type="entry name" value="MFS_trans_sf"/>
</dbReference>
<dbReference type="AlphaFoldDB" id="A0A3P7QAD0"/>
<feature type="transmembrane region" description="Helical" evidence="1">
    <location>
        <begin position="295"/>
        <end position="323"/>
    </location>
</feature>
<dbReference type="STRING" id="318479.A0A3P7QAD0"/>
<dbReference type="PANTHER" id="PTHR11360">
    <property type="entry name" value="MONOCARBOXYLATE TRANSPORTER"/>
    <property type="match status" value="1"/>
</dbReference>
<dbReference type="Gene3D" id="1.20.1250.20">
    <property type="entry name" value="MFS general substrate transporter like domains"/>
    <property type="match status" value="2"/>
</dbReference>
<reference evidence="2 3" key="1">
    <citation type="submission" date="2018-11" db="EMBL/GenBank/DDBJ databases">
        <authorList>
            <consortium name="Pathogen Informatics"/>
        </authorList>
    </citation>
    <scope>NUCLEOTIDE SEQUENCE [LARGE SCALE GENOMIC DNA]</scope>
</reference>
<name>A0A3P7QAD0_DRAME</name>
<sequence>MYFHSGTCWLFDIVSILPTDKRPKKRNILAGVTLSYTYDSSSTISSSTLLPEAPDGGYGWIIVIASFLINFIGDGVSNSFGVIFPAIQDYFEASKTLSGIVASLFLSVPLLCGPFAGALTDIYDCRRMTIIGGFIAAAGSLLSFFASNIWIFSFTFAIVTAIGLSFCFNTAIVSVTFYFQIKESIIDWISGFKSLVIVPTFFTFLVSTFISSVFFDMPYVNFPEYAVKKHNASEAISSYLVSSIGITNMISTIACGLIADWKFIKPCVTTFYGIFVLLAGFCVAVAPFAQNYTQLLLLCSGFGVFISANHALSSVITVNLLCLYDFQTGFGILSLVEGIGSLIGPALVGMFKF</sequence>
<keyword evidence="3" id="KW-1185">Reference proteome</keyword>
<feature type="transmembrane region" description="Helical" evidence="1">
    <location>
        <begin position="157"/>
        <end position="179"/>
    </location>
</feature>
<evidence type="ECO:0000313" key="2">
    <source>
        <dbReference type="EMBL" id="VDN59418.1"/>
    </source>
</evidence>
<dbReference type="EMBL" id="UYYG01001181">
    <property type="protein sequence ID" value="VDN59418.1"/>
    <property type="molecule type" value="Genomic_DNA"/>
</dbReference>
<keyword evidence="1" id="KW-1133">Transmembrane helix</keyword>
<protein>
    <recommendedName>
        <fullName evidence="4">MFS domain-containing protein</fullName>
    </recommendedName>
</protein>
<dbReference type="PANTHER" id="PTHR11360:SF260">
    <property type="entry name" value="MFS DOMAIN-CONTAINING PROTEIN"/>
    <property type="match status" value="1"/>
</dbReference>
<keyword evidence="1" id="KW-0472">Membrane</keyword>
<dbReference type="OrthoDB" id="410267at2759"/>
<proteinExistence type="predicted"/>